<dbReference type="AlphaFoldDB" id="A0AAJ0A6Z3"/>
<dbReference type="RefSeq" id="XP_060421802.1">
    <property type="nucleotide sequence ID" value="XM_060570652.1"/>
</dbReference>
<evidence type="ECO:0000313" key="1">
    <source>
        <dbReference type="EMBL" id="KAK1657038.1"/>
    </source>
</evidence>
<reference evidence="1" key="1">
    <citation type="submission" date="2021-06" db="EMBL/GenBank/DDBJ databases">
        <title>Comparative genomics, transcriptomics and evolutionary studies reveal genomic signatures of adaptation to plant cell wall in hemibiotrophic fungi.</title>
        <authorList>
            <consortium name="DOE Joint Genome Institute"/>
            <person name="Baroncelli R."/>
            <person name="Diaz J.F."/>
            <person name="Benocci T."/>
            <person name="Peng M."/>
            <person name="Battaglia E."/>
            <person name="Haridas S."/>
            <person name="Andreopoulos W."/>
            <person name="Labutti K."/>
            <person name="Pangilinan J."/>
            <person name="Floch G.L."/>
            <person name="Makela M.R."/>
            <person name="Henrissat B."/>
            <person name="Grigoriev I.V."/>
            <person name="Crouch J.A."/>
            <person name="De Vries R.P."/>
            <person name="Sukno S.A."/>
            <person name="Thon M.R."/>
        </authorList>
    </citation>
    <scope>NUCLEOTIDE SEQUENCE</scope>
    <source>
        <strain evidence="1">CBS 193.32</strain>
    </source>
</reference>
<dbReference type="EMBL" id="JAHMHR010000107">
    <property type="protein sequence ID" value="KAK1657038.1"/>
    <property type="molecule type" value="Genomic_DNA"/>
</dbReference>
<dbReference type="Proteomes" id="UP001224890">
    <property type="component" value="Unassembled WGS sequence"/>
</dbReference>
<comment type="caution">
    <text evidence="1">The sequence shown here is derived from an EMBL/GenBank/DDBJ whole genome shotgun (WGS) entry which is preliminary data.</text>
</comment>
<organism evidence="1 2">
    <name type="scientific">Colletotrichum godetiae</name>
    <dbReference type="NCBI Taxonomy" id="1209918"/>
    <lineage>
        <taxon>Eukaryota</taxon>
        <taxon>Fungi</taxon>
        <taxon>Dikarya</taxon>
        <taxon>Ascomycota</taxon>
        <taxon>Pezizomycotina</taxon>
        <taxon>Sordariomycetes</taxon>
        <taxon>Hypocreomycetidae</taxon>
        <taxon>Glomerellales</taxon>
        <taxon>Glomerellaceae</taxon>
        <taxon>Colletotrichum</taxon>
        <taxon>Colletotrichum acutatum species complex</taxon>
    </lineage>
</organism>
<evidence type="ECO:0008006" key="3">
    <source>
        <dbReference type="Google" id="ProtNLM"/>
    </source>
</evidence>
<evidence type="ECO:0000313" key="2">
    <source>
        <dbReference type="Proteomes" id="UP001224890"/>
    </source>
</evidence>
<gene>
    <name evidence="1" type="ORF">BDP55DRAFT_568141</name>
</gene>
<accession>A0AAJ0A6Z3</accession>
<protein>
    <recommendedName>
        <fullName evidence="3">Protein kinase domain-containing protein</fullName>
    </recommendedName>
</protein>
<proteinExistence type="predicted"/>
<sequence length="323" mass="36630">MCSKAAPATIYRKCGHKSDGVEKTYKYFPGECLSVGPSQGLVYAINQEIVIKVPFQYPVLEDTSTHHLLDLSLRSFVSLEKELAVYQTIKAHPHLNITRRLETDEANCLFLERLTPLEAAWRTSNEPDRRRWALELLDAVRWLENQGWANGDLAVRNLGVDSTNRLKVFDFGSAVDRCHPDYENDLRRDHFDLATCLHFILSGIDPFTGANSYAEVKKVRATLESGHGVVGPGAEVLTGIIQDGWTGRGSTRFSQDFERAFDILGPLARSTPTDQSESHYQRLESHCRDWLHNSPRNPHWKDVEGYLLDCKAVGLEADMDMWR</sequence>
<dbReference type="InterPro" id="IPR011009">
    <property type="entry name" value="Kinase-like_dom_sf"/>
</dbReference>
<keyword evidence="2" id="KW-1185">Reference proteome</keyword>
<dbReference type="SUPFAM" id="SSF56112">
    <property type="entry name" value="Protein kinase-like (PK-like)"/>
    <property type="match status" value="1"/>
</dbReference>
<dbReference type="Gene3D" id="1.10.510.10">
    <property type="entry name" value="Transferase(Phosphotransferase) domain 1"/>
    <property type="match status" value="1"/>
</dbReference>
<dbReference type="GeneID" id="85455178"/>
<name>A0AAJ0A6Z3_9PEZI</name>